<dbReference type="OMA" id="RLTMLYP"/>
<keyword evidence="4 9" id="KW-0676">Redox-active center</keyword>
<accession>A0A1I7VPH6</accession>
<dbReference type="Proteomes" id="UP000095285">
    <property type="component" value="Unassembled WGS sequence"/>
</dbReference>
<dbReference type="Pfam" id="PF10417">
    <property type="entry name" value="1-cysPrx_C"/>
    <property type="match status" value="1"/>
</dbReference>
<dbReference type="STRING" id="7209.A0A1I7VPH6"/>
<evidence type="ECO:0000256" key="1">
    <source>
        <dbReference type="ARBA" id="ARBA00022559"/>
    </source>
</evidence>
<evidence type="ECO:0000313" key="12">
    <source>
        <dbReference type="EMBL" id="EFO27158.2"/>
    </source>
</evidence>
<evidence type="ECO:0000256" key="6">
    <source>
        <dbReference type="ARBA" id="ARBA00026176"/>
    </source>
</evidence>
<keyword evidence="13" id="KW-1185">Reference proteome</keyword>
<proteinExistence type="inferred from homology"/>
<dbReference type="InterPro" id="IPR024706">
    <property type="entry name" value="Peroxiredoxin_AhpC-typ"/>
</dbReference>
<evidence type="ECO:0000256" key="3">
    <source>
        <dbReference type="ARBA" id="ARBA00023002"/>
    </source>
</evidence>
<dbReference type="Gene3D" id="3.30.1020.10">
    <property type="entry name" value="Antioxidant, Horf6, Chain A, domain2"/>
    <property type="match status" value="1"/>
</dbReference>
<dbReference type="InterPro" id="IPR036249">
    <property type="entry name" value="Thioredoxin-like_sf"/>
</dbReference>
<name>A0A1I7VPH6_LOALO</name>
<dbReference type="PANTHER" id="PTHR43503:SF4">
    <property type="entry name" value="PEROXIREDOXIN-6"/>
    <property type="match status" value="1"/>
</dbReference>
<evidence type="ECO:0000256" key="10">
    <source>
        <dbReference type="PIRSR" id="PIRSR000239-1"/>
    </source>
</evidence>
<comment type="catalytic activity">
    <reaction evidence="8">
        <text>a hydroperoxide + [protein]-dithiol = [protein]-disulfide + an alcohol + H2O</text>
        <dbReference type="Rhea" id="RHEA:10008"/>
        <dbReference type="Rhea" id="RHEA-COMP:10593"/>
        <dbReference type="Rhea" id="RHEA-COMP:10594"/>
        <dbReference type="ChEBI" id="CHEBI:15377"/>
        <dbReference type="ChEBI" id="CHEBI:29950"/>
        <dbReference type="ChEBI" id="CHEBI:30879"/>
        <dbReference type="ChEBI" id="CHEBI:35924"/>
        <dbReference type="ChEBI" id="CHEBI:50058"/>
    </reaction>
</comment>
<evidence type="ECO:0000256" key="4">
    <source>
        <dbReference type="ARBA" id="ARBA00023284"/>
    </source>
</evidence>
<evidence type="ECO:0000256" key="2">
    <source>
        <dbReference type="ARBA" id="ARBA00022862"/>
    </source>
</evidence>
<feature type="domain" description="Thioredoxin" evidence="11">
    <location>
        <begin position="5"/>
        <end position="179"/>
    </location>
</feature>
<evidence type="ECO:0000313" key="13">
    <source>
        <dbReference type="Proteomes" id="UP000095285"/>
    </source>
</evidence>
<evidence type="ECO:0000259" key="11">
    <source>
        <dbReference type="PROSITE" id="PS51352"/>
    </source>
</evidence>
<dbReference type="GO" id="GO:0005829">
    <property type="term" value="C:cytosol"/>
    <property type="evidence" value="ECO:0007669"/>
    <property type="project" value="TreeGrafter"/>
</dbReference>
<keyword evidence="2 9" id="KW-0049">Antioxidant</keyword>
<dbReference type="GO" id="GO:0005739">
    <property type="term" value="C:mitochondrion"/>
    <property type="evidence" value="ECO:0007669"/>
    <property type="project" value="TreeGrafter"/>
</dbReference>
<evidence type="ECO:0000313" key="14">
    <source>
        <dbReference type="WBParaSite" id="EN70_4849"/>
    </source>
</evidence>
<dbReference type="InterPro" id="IPR000866">
    <property type="entry name" value="AhpC/TSA"/>
</dbReference>
<comment type="similarity">
    <text evidence="5">Belongs to the peroxiredoxin family. Prx6 subfamily.</text>
</comment>
<sequence>MSKGILLGEKFPDFQAETSESFISSFHDWIGENSWAILFSHPRDFTPVCTTELARLVQLAPEFKKRNVKLIGLSCDSAQSHREWADDIIALCKMKFGDCGACSSGNKLPFPIIADENRSLATKLGMMDPDERDEKGAALTARCLFIIGPEKTLKLSILYPATTGRNFDEILRVVDSLQLTAVKLVATPVDWKSGDECVVIPTIDDNEAKKLFGGTINTVELPSGKHYLRMVPHPK</sequence>
<keyword evidence="3 9" id="KW-0560">Oxidoreductase</keyword>
<dbReference type="SUPFAM" id="SSF52833">
    <property type="entry name" value="Thioredoxin-like"/>
    <property type="match status" value="1"/>
</dbReference>
<dbReference type="GO" id="GO:0051920">
    <property type="term" value="F:peroxiredoxin activity"/>
    <property type="evidence" value="ECO:0007669"/>
    <property type="project" value="InterPro"/>
</dbReference>
<dbReference type="CDD" id="cd03016">
    <property type="entry name" value="PRX_1cys"/>
    <property type="match status" value="1"/>
</dbReference>
<dbReference type="CTD" id="9938700"/>
<reference evidence="12 13" key="1">
    <citation type="submission" date="2012-04" db="EMBL/GenBank/DDBJ databases">
        <title>The Genome Sequence of Loa loa.</title>
        <authorList>
            <consortium name="The Broad Institute Genome Sequencing Platform"/>
            <consortium name="Broad Institute Genome Sequencing Center for Infectious Disease"/>
            <person name="Nutman T.B."/>
            <person name="Fink D.L."/>
            <person name="Russ C."/>
            <person name="Young S."/>
            <person name="Zeng Q."/>
            <person name="Gargeya S."/>
            <person name="Alvarado L."/>
            <person name="Berlin A."/>
            <person name="Chapman S.B."/>
            <person name="Chen Z."/>
            <person name="Freedman E."/>
            <person name="Gellesch M."/>
            <person name="Goldberg J."/>
            <person name="Griggs A."/>
            <person name="Gujja S."/>
            <person name="Heilman E.R."/>
            <person name="Heiman D."/>
            <person name="Howarth C."/>
            <person name="Mehta T."/>
            <person name="Neiman D."/>
            <person name="Pearson M."/>
            <person name="Roberts A."/>
            <person name="Saif S."/>
            <person name="Shea T."/>
            <person name="Shenoy N."/>
            <person name="Sisk P."/>
            <person name="Stolte C."/>
            <person name="Sykes S."/>
            <person name="White J."/>
            <person name="Yandava C."/>
            <person name="Haas B."/>
            <person name="Henn M.R."/>
            <person name="Nusbaum C."/>
            <person name="Birren B."/>
        </authorList>
    </citation>
    <scope>NUCLEOTIDE SEQUENCE [LARGE SCALE GENOMIC DNA]</scope>
</reference>
<dbReference type="Pfam" id="PF00578">
    <property type="entry name" value="AhpC-TSA"/>
    <property type="match status" value="1"/>
</dbReference>
<dbReference type="WBParaSite" id="EN70_4849">
    <property type="protein sequence ID" value="EN70_4849"/>
    <property type="gene ID" value="EN70_4849"/>
</dbReference>
<dbReference type="GO" id="GO:0045454">
    <property type="term" value="P:cell redox homeostasis"/>
    <property type="evidence" value="ECO:0007669"/>
    <property type="project" value="TreeGrafter"/>
</dbReference>
<dbReference type="InterPro" id="IPR045020">
    <property type="entry name" value="PRX_1cys"/>
</dbReference>
<dbReference type="InParanoid" id="A0A1I7VPH6"/>
<keyword evidence="1 9" id="KW-0575">Peroxidase</keyword>
<protein>
    <recommendedName>
        <fullName evidence="6">1-Cys peroxiredoxin</fullName>
    </recommendedName>
</protein>
<dbReference type="FunFam" id="3.40.30.10:FF:000011">
    <property type="entry name" value="Peroxiredoxin PRX1"/>
    <property type="match status" value="1"/>
</dbReference>
<dbReference type="RefSeq" id="XP_020303862.1">
    <property type="nucleotide sequence ID" value="XM_020445705.1"/>
</dbReference>
<dbReference type="FunCoup" id="A0A1I7VPH6">
    <property type="interactions" value="291"/>
</dbReference>
<accession>A0A1S0UB93</accession>
<dbReference type="PANTHER" id="PTHR43503">
    <property type="entry name" value="MCG48959-RELATED"/>
    <property type="match status" value="1"/>
</dbReference>
<dbReference type="OrthoDB" id="2996783at2759"/>
<evidence type="ECO:0000256" key="7">
    <source>
        <dbReference type="ARBA" id="ARBA00037420"/>
    </source>
</evidence>
<dbReference type="GeneID" id="9938700"/>
<dbReference type="InterPro" id="IPR013766">
    <property type="entry name" value="Thioredoxin_domain"/>
</dbReference>
<dbReference type="AlphaFoldDB" id="A0A1I7VPH6"/>
<feature type="active site" description="Cysteine sulfenic acid (-SOH) intermediate; for peroxidase activity" evidence="10">
    <location>
        <position position="49"/>
    </location>
</feature>
<comment type="function">
    <text evidence="7">Thiol-specific peroxidase that catalyzes the reduction of hydrogen peroxide and organic hydroperoxides to water and alcohols, respectively. Plays a role in cell protection against oxidative stress by detoxifying peroxides.</text>
</comment>
<evidence type="ECO:0000256" key="5">
    <source>
        <dbReference type="ARBA" id="ARBA00025719"/>
    </source>
</evidence>
<evidence type="ECO:0000256" key="8">
    <source>
        <dbReference type="ARBA" id="ARBA00051132"/>
    </source>
</evidence>
<dbReference type="KEGG" id="loa:LOAG_01320"/>
<dbReference type="PIRSF" id="PIRSF000239">
    <property type="entry name" value="AHPC"/>
    <property type="match status" value="1"/>
</dbReference>
<organism evidence="13 14">
    <name type="scientific">Loa loa</name>
    <name type="common">Eye worm</name>
    <name type="synonym">Filaria loa</name>
    <dbReference type="NCBI Taxonomy" id="7209"/>
    <lineage>
        <taxon>Eukaryota</taxon>
        <taxon>Metazoa</taxon>
        <taxon>Ecdysozoa</taxon>
        <taxon>Nematoda</taxon>
        <taxon>Chromadorea</taxon>
        <taxon>Rhabditida</taxon>
        <taxon>Spirurina</taxon>
        <taxon>Spiruromorpha</taxon>
        <taxon>Filarioidea</taxon>
        <taxon>Onchocercidae</taxon>
        <taxon>Loa</taxon>
    </lineage>
</organism>
<dbReference type="InterPro" id="IPR019479">
    <property type="entry name" value="Peroxiredoxin_C"/>
</dbReference>
<dbReference type="FunFam" id="3.30.1020.10:FF:000001">
    <property type="entry name" value="1-Cys peroxiredoxin"/>
    <property type="match status" value="1"/>
</dbReference>
<dbReference type="eggNOG" id="KOG0854">
    <property type="taxonomic scope" value="Eukaryota"/>
</dbReference>
<reference evidence="14" key="2">
    <citation type="submission" date="2016-11" db="UniProtKB">
        <authorList>
            <consortium name="WormBaseParasite"/>
        </authorList>
    </citation>
    <scope>IDENTIFICATION</scope>
</reference>
<dbReference type="Gene3D" id="3.40.30.10">
    <property type="entry name" value="Glutaredoxin"/>
    <property type="match status" value="1"/>
</dbReference>
<evidence type="ECO:0000256" key="9">
    <source>
        <dbReference type="PIRNR" id="PIRNR000239"/>
    </source>
</evidence>
<gene>
    <name evidence="12 14" type="ORF">LOAG_01320</name>
</gene>
<dbReference type="EMBL" id="JH712072">
    <property type="protein sequence ID" value="EFO27158.2"/>
    <property type="molecule type" value="Genomic_DNA"/>
</dbReference>
<dbReference type="PROSITE" id="PS51352">
    <property type="entry name" value="THIOREDOXIN_2"/>
    <property type="match status" value="1"/>
</dbReference>